<dbReference type="PANTHER" id="PTHR47525:SF1">
    <property type="entry name" value="OS07G0295200 PROTEIN"/>
    <property type="match status" value="1"/>
</dbReference>
<protein>
    <submittedName>
        <fullName evidence="2">Uncharacterized protein</fullName>
    </submittedName>
</protein>
<proteinExistence type="predicted"/>
<gene>
    <name evidence="2" type="ORF">KSP39_PZI012430</name>
</gene>
<dbReference type="InterPro" id="IPR053323">
    <property type="entry name" value="UPF0235"/>
</dbReference>
<accession>A0AAP0BFL6</accession>
<dbReference type="Proteomes" id="UP001418222">
    <property type="component" value="Unassembled WGS sequence"/>
</dbReference>
<dbReference type="PANTHER" id="PTHR47525">
    <property type="entry name" value="OS07G0295200 PROTEIN"/>
    <property type="match status" value="1"/>
</dbReference>
<keyword evidence="1" id="KW-0812">Transmembrane</keyword>
<comment type="caution">
    <text evidence="2">The sequence shown here is derived from an EMBL/GenBank/DDBJ whole genome shotgun (WGS) entry which is preliminary data.</text>
</comment>
<reference evidence="2 3" key="1">
    <citation type="journal article" date="2022" name="Nat. Plants">
        <title>Genomes of leafy and leafless Platanthera orchids illuminate the evolution of mycoheterotrophy.</title>
        <authorList>
            <person name="Li M.H."/>
            <person name="Liu K.W."/>
            <person name="Li Z."/>
            <person name="Lu H.C."/>
            <person name="Ye Q.L."/>
            <person name="Zhang D."/>
            <person name="Wang J.Y."/>
            <person name="Li Y.F."/>
            <person name="Zhong Z.M."/>
            <person name="Liu X."/>
            <person name="Yu X."/>
            <person name="Liu D.K."/>
            <person name="Tu X.D."/>
            <person name="Liu B."/>
            <person name="Hao Y."/>
            <person name="Liao X.Y."/>
            <person name="Jiang Y.T."/>
            <person name="Sun W.H."/>
            <person name="Chen J."/>
            <person name="Chen Y.Q."/>
            <person name="Ai Y."/>
            <person name="Zhai J.W."/>
            <person name="Wu S.S."/>
            <person name="Zhou Z."/>
            <person name="Hsiao Y.Y."/>
            <person name="Wu W.L."/>
            <person name="Chen Y.Y."/>
            <person name="Lin Y.F."/>
            <person name="Hsu J.L."/>
            <person name="Li C.Y."/>
            <person name="Wang Z.W."/>
            <person name="Zhao X."/>
            <person name="Zhong W.Y."/>
            <person name="Ma X.K."/>
            <person name="Ma L."/>
            <person name="Huang J."/>
            <person name="Chen G.Z."/>
            <person name="Huang M.Z."/>
            <person name="Huang L."/>
            <person name="Peng D.H."/>
            <person name="Luo Y.B."/>
            <person name="Zou S.Q."/>
            <person name="Chen S.P."/>
            <person name="Lan S."/>
            <person name="Tsai W.C."/>
            <person name="Van de Peer Y."/>
            <person name="Liu Z.J."/>
        </authorList>
    </citation>
    <scope>NUCLEOTIDE SEQUENCE [LARGE SCALE GENOMIC DNA]</scope>
    <source>
        <strain evidence="2">Lor287</strain>
    </source>
</reference>
<name>A0AAP0BFL6_9ASPA</name>
<evidence type="ECO:0000256" key="1">
    <source>
        <dbReference type="SAM" id="Phobius"/>
    </source>
</evidence>
<keyword evidence="1" id="KW-0472">Membrane</keyword>
<sequence>MSPPRQISSPRQMLDPRRMLPAQGTFGWDLAFQMNVASTTNDAPAECSPHADCRPHDECCPHTECRPHDECRSHDECRPLFKCRTHDECLPSTNVAPTTNVARTGSPNLTLQEHNLDDSYQIWARSMLAGVHLAGWKGNVNSCPQLPNDVKAKASSRSLLCFLTEALDFNCLDLGSDAPVPPCISQLEGGLVQVAIEVEDRAQRSAITTDNFAVDFSASRLDLLSASASMFLPLFLRLFFAFLFASVSRSSASARRRPCSSSSGVSDKLCCQGVRLGVPEVPGAAFRASAWLRWAMYPRRALEGALTAPRRTKGAPWPFKVFSSTCFLGDEQKHDLRRT</sequence>
<evidence type="ECO:0000313" key="2">
    <source>
        <dbReference type="EMBL" id="KAK8937441.1"/>
    </source>
</evidence>
<organism evidence="2 3">
    <name type="scientific">Platanthera zijinensis</name>
    <dbReference type="NCBI Taxonomy" id="2320716"/>
    <lineage>
        <taxon>Eukaryota</taxon>
        <taxon>Viridiplantae</taxon>
        <taxon>Streptophyta</taxon>
        <taxon>Embryophyta</taxon>
        <taxon>Tracheophyta</taxon>
        <taxon>Spermatophyta</taxon>
        <taxon>Magnoliopsida</taxon>
        <taxon>Liliopsida</taxon>
        <taxon>Asparagales</taxon>
        <taxon>Orchidaceae</taxon>
        <taxon>Orchidoideae</taxon>
        <taxon>Orchideae</taxon>
        <taxon>Orchidinae</taxon>
        <taxon>Platanthera</taxon>
    </lineage>
</organism>
<evidence type="ECO:0000313" key="3">
    <source>
        <dbReference type="Proteomes" id="UP001418222"/>
    </source>
</evidence>
<dbReference type="AlphaFoldDB" id="A0AAP0BFL6"/>
<feature type="transmembrane region" description="Helical" evidence="1">
    <location>
        <begin position="223"/>
        <end position="247"/>
    </location>
</feature>
<dbReference type="EMBL" id="JBBWWQ010000010">
    <property type="protein sequence ID" value="KAK8937441.1"/>
    <property type="molecule type" value="Genomic_DNA"/>
</dbReference>
<keyword evidence="1" id="KW-1133">Transmembrane helix</keyword>
<keyword evidence="3" id="KW-1185">Reference proteome</keyword>